<protein>
    <recommendedName>
        <fullName evidence="3">Flagellar protein FliT</fullName>
    </recommendedName>
</protein>
<evidence type="ECO:0008006" key="3">
    <source>
        <dbReference type="Google" id="ProtNLM"/>
    </source>
</evidence>
<comment type="caution">
    <text evidence="1">The sequence shown here is derived from an EMBL/GenBank/DDBJ whole genome shotgun (WGS) entry which is preliminary data.</text>
</comment>
<gene>
    <name evidence="1" type="ORF">HGT73_09315</name>
</gene>
<evidence type="ECO:0000313" key="1">
    <source>
        <dbReference type="EMBL" id="MBT0727580.1"/>
    </source>
</evidence>
<dbReference type="EMBL" id="JABBFO010000007">
    <property type="protein sequence ID" value="MBT0727580.1"/>
    <property type="molecule type" value="Genomic_DNA"/>
</dbReference>
<keyword evidence="2" id="KW-1185">Reference proteome</keyword>
<proteinExistence type="predicted"/>
<name>A0ABS5T5F2_9GAMM</name>
<organism evidence="1 2">
    <name type="scientific">Rosenbergiella australiborealis</name>
    <dbReference type="NCBI Taxonomy" id="1544696"/>
    <lineage>
        <taxon>Bacteria</taxon>
        <taxon>Pseudomonadati</taxon>
        <taxon>Pseudomonadota</taxon>
        <taxon>Gammaproteobacteria</taxon>
        <taxon>Enterobacterales</taxon>
        <taxon>Erwiniaceae</taxon>
        <taxon>Rosenbergiella</taxon>
    </lineage>
</organism>
<accession>A0ABS5T5F2</accession>
<sequence length="96" mass="10886">MADPLSFTRLLSAVVEAIKHQDWDKLIIANQQLTSQLEGETLTEAQRQQLRQVYQAGLAECHIHADDLWQKIQNTVNEREAMAAYARFGDAESFLG</sequence>
<dbReference type="Proteomes" id="UP000786875">
    <property type="component" value="Unassembled WGS sequence"/>
</dbReference>
<reference evidence="1 2" key="1">
    <citation type="submission" date="2020-04" db="EMBL/GenBank/DDBJ databases">
        <title>Genome sequencing of Rosenbergiella species.</title>
        <authorList>
            <person name="Alvarez-Perez S."/>
            <person name="Lievens B."/>
        </authorList>
    </citation>
    <scope>NUCLEOTIDE SEQUENCE [LARGE SCALE GENOMIC DNA]</scope>
    <source>
        <strain evidence="1 2">CdVSA20.1</strain>
    </source>
</reference>
<evidence type="ECO:0000313" key="2">
    <source>
        <dbReference type="Proteomes" id="UP000786875"/>
    </source>
</evidence>
<dbReference type="RefSeq" id="WP_214214042.1">
    <property type="nucleotide sequence ID" value="NZ_JABBFO010000007.1"/>
</dbReference>